<keyword evidence="1" id="KW-1015">Disulfide bond</keyword>
<dbReference type="Pfam" id="PF08205">
    <property type="entry name" value="C2-set_2"/>
    <property type="match status" value="1"/>
</dbReference>
<feature type="chain" id="PRO_5046686090" evidence="2">
    <location>
        <begin position="24"/>
        <end position="281"/>
    </location>
</feature>
<feature type="signal peptide" evidence="2">
    <location>
        <begin position="1"/>
        <end position="23"/>
    </location>
</feature>
<dbReference type="InterPro" id="IPR036179">
    <property type="entry name" value="Ig-like_dom_sf"/>
</dbReference>
<gene>
    <name evidence="5" type="primary">LOC107072746</name>
</gene>
<dbReference type="PANTHER" id="PTHR21261">
    <property type="entry name" value="BEAT PROTEIN"/>
    <property type="match status" value="1"/>
</dbReference>
<evidence type="ECO:0000313" key="4">
    <source>
        <dbReference type="Proteomes" id="UP000694924"/>
    </source>
</evidence>
<accession>A0ABM1J7H2</accession>
<keyword evidence="4" id="KW-1185">Reference proteome</keyword>
<name>A0ABM1J7H2_POLDO</name>
<feature type="domain" description="CD80-like immunoglobulin C2-set" evidence="3">
    <location>
        <begin position="156"/>
        <end position="210"/>
    </location>
</feature>
<organism evidence="4 5">
    <name type="scientific">Polistes dominula</name>
    <name type="common">European paper wasp</name>
    <name type="synonym">Vespa dominula</name>
    <dbReference type="NCBI Taxonomy" id="743375"/>
    <lineage>
        <taxon>Eukaryota</taxon>
        <taxon>Metazoa</taxon>
        <taxon>Ecdysozoa</taxon>
        <taxon>Arthropoda</taxon>
        <taxon>Hexapoda</taxon>
        <taxon>Insecta</taxon>
        <taxon>Pterygota</taxon>
        <taxon>Neoptera</taxon>
        <taxon>Endopterygota</taxon>
        <taxon>Hymenoptera</taxon>
        <taxon>Apocrita</taxon>
        <taxon>Aculeata</taxon>
        <taxon>Vespoidea</taxon>
        <taxon>Vespidae</taxon>
        <taxon>Polistinae</taxon>
        <taxon>Polistini</taxon>
        <taxon>Polistes</taxon>
    </lineage>
</organism>
<dbReference type="Gene3D" id="2.60.40.10">
    <property type="entry name" value="Immunoglobulins"/>
    <property type="match status" value="2"/>
</dbReference>
<dbReference type="PANTHER" id="PTHR21261:SF3">
    <property type="entry name" value="BEATEN PATH VII"/>
    <property type="match status" value="1"/>
</dbReference>
<dbReference type="InterPro" id="IPR013783">
    <property type="entry name" value="Ig-like_fold"/>
</dbReference>
<evidence type="ECO:0000259" key="3">
    <source>
        <dbReference type="Pfam" id="PF08205"/>
    </source>
</evidence>
<evidence type="ECO:0000256" key="2">
    <source>
        <dbReference type="SAM" id="SignalP"/>
    </source>
</evidence>
<protein>
    <submittedName>
        <fullName evidence="5">Uncharacterized protein LOC107072746</fullName>
    </submittedName>
</protein>
<dbReference type="RefSeq" id="XP_015188410.1">
    <property type="nucleotide sequence ID" value="XM_015332924.1"/>
</dbReference>
<sequence>MPRSFAHWKKVVFLNIVQLFSHATCVVQVQLIAPRYVNRSSTVTLYCNHSVPDDELYKIEFMKNEEKIFQYIKERSPPFVITPPHGTDMEYSENGTTIKLKDVGLSMSGTYSCAVSTSTPIYTKPSDNVQMKVIVPQTKNPMIQFEKSVYVIGDYLEANCSSSAALPVPHLTWFINGKEVDVTSVHHYPHTHHDDQLLSATAKLMVQLSELHAGNNGYLEISCHSTIPDYPMNHEEYADIRKKTIQIILTSMPSSFAVRSMHELALVTMSCIICAKRTLIS</sequence>
<reference evidence="5" key="1">
    <citation type="submission" date="2025-08" db="UniProtKB">
        <authorList>
            <consortium name="RefSeq"/>
        </authorList>
    </citation>
    <scope>IDENTIFICATION</scope>
    <source>
        <tissue evidence="5">Whole body</tissue>
    </source>
</reference>
<keyword evidence="2" id="KW-0732">Signal</keyword>
<evidence type="ECO:0000256" key="1">
    <source>
        <dbReference type="ARBA" id="ARBA00023157"/>
    </source>
</evidence>
<proteinExistence type="predicted"/>
<evidence type="ECO:0000313" key="5">
    <source>
        <dbReference type="RefSeq" id="XP_015188410.1"/>
    </source>
</evidence>
<dbReference type="SUPFAM" id="SSF48726">
    <property type="entry name" value="Immunoglobulin"/>
    <property type="match status" value="2"/>
</dbReference>
<dbReference type="GeneID" id="107072746"/>
<dbReference type="Proteomes" id="UP000694924">
    <property type="component" value="Unplaced"/>
</dbReference>
<dbReference type="InterPro" id="IPR013162">
    <property type="entry name" value="CD80_C2-set"/>
</dbReference>